<dbReference type="OrthoDB" id="2867478at2"/>
<evidence type="ECO:0000313" key="4">
    <source>
        <dbReference type="Proteomes" id="UP000447393"/>
    </source>
</evidence>
<dbReference type="InterPro" id="IPR013783">
    <property type="entry name" value="Ig-like_fold"/>
</dbReference>
<feature type="domain" description="SLH" evidence="2">
    <location>
        <begin position="29"/>
        <end position="92"/>
    </location>
</feature>
<dbReference type="InterPro" id="IPR008964">
    <property type="entry name" value="Invasin/intimin_cell_adhesion"/>
</dbReference>
<comment type="caution">
    <text evidence="3">The sequence shown here is derived from an EMBL/GenBank/DDBJ whole genome shotgun (WGS) entry which is preliminary data.</text>
</comment>
<dbReference type="Gene3D" id="2.60.40.1080">
    <property type="match status" value="1"/>
</dbReference>
<dbReference type="InterPro" id="IPR051465">
    <property type="entry name" value="Cell_Envelope_Struct_Comp"/>
</dbReference>
<dbReference type="SMART" id="SM00635">
    <property type="entry name" value="BID_2"/>
    <property type="match status" value="1"/>
</dbReference>
<feature type="domain" description="SLH" evidence="2">
    <location>
        <begin position="154"/>
        <end position="214"/>
    </location>
</feature>
<reference evidence="3 4" key="1">
    <citation type="submission" date="2019-11" db="EMBL/GenBank/DDBJ databases">
        <title>Genome sequences of 17 halophilic strains isolated from different environments.</title>
        <authorList>
            <person name="Furrow R.E."/>
        </authorList>
    </citation>
    <scope>NUCLEOTIDE SEQUENCE [LARGE SCALE GENOMIC DNA]</scope>
    <source>
        <strain evidence="3 4">22505_10_Sand</strain>
    </source>
</reference>
<gene>
    <name evidence="3" type="ORF">GLV98_07345</name>
</gene>
<dbReference type="Proteomes" id="UP000447393">
    <property type="component" value="Unassembled WGS sequence"/>
</dbReference>
<dbReference type="Pfam" id="PF16403">
    <property type="entry name" value="Bact_surface_Ig-like"/>
    <property type="match status" value="1"/>
</dbReference>
<dbReference type="AlphaFoldDB" id="A0A845E0X4"/>
<dbReference type="PANTHER" id="PTHR43308">
    <property type="entry name" value="OUTER MEMBRANE PROTEIN ALPHA-RELATED"/>
    <property type="match status" value="1"/>
</dbReference>
<evidence type="ECO:0000259" key="2">
    <source>
        <dbReference type="PROSITE" id="PS51272"/>
    </source>
</evidence>
<keyword evidence="1" id="KW-0732">Signal</keyword>
<dbReference type="Pfam" id="PF02368">
    <property type="entry name" value="Big_2"/>
    <property type="match status" value="1"/>
</dbReference>
<dbReference type="InterPro" id="IPR003343">
    <property type="entry name" value="Big_2"/>
</dbReference>
<protein>
    <submittedName>
        <fullName evidence="3">DUF5011 domain-containing protein</fullName>
    </submittedName>
</protein>
<dbReference type="InterPro" id="IPR032179">
    <property type="entry name" value="Cry22Aa_Ig-like"/>
</dbReference>
<organism evidence="3 4">
    <name type="scientific">Halobacillus litoralis</name>
    <dbReference type="NCBI Taxonomy" id="45668"/>
    <lineage>
        <taxon>Bacteria</taxon>
        <taxon>Bacillati</taxon>
        <taxon>Bacillota</taxon>
        <taxon>Bacilli</taxon>
        <taxon>Bacillales</taxon>
        <taxon>Bacillaceae</taxon>
        <taxon>Halobacillus</taxon>
    </lineage>
</organism>
<dbReference type="PANTHER" id="PTHR43308:SF1">
    <property type="entry name" value="OUTER MEMBRANE PROTEIN ALPHA"/>
    <property type="match status" value="1"/>
</dbReference>
<name>A0A845E0X4_9BACI</name>
<dbReference type="Pfam" id="PF00395">
    <property type="entry name" value="SLH"/>
    <property type="match status" value="3"/>
</dbReference>
<proteinExistence type="predicted"/>
<dbReference type="PROSITE" id="PS51272">
    <property type="entry name" value="SLH"/>
    <property type="match status" value="3"/>
</dbReference>
<evidence type="ECO:0000313" key="3">
    <source>
        <dbReference type="EMBL" id="MYL49294.1"/>
    </source>
</evidence>
<dbReference type="RefSeq" id="WP_160913593.1">
    <property type="nucleotide sequence ID" value="NZ_WMEZ01000002.1"/>
</dbReference>
<dbReference type="Gene3D" id="2.60.40.10">
    <property type="entry name" value="Immunoglobulins"/>
    <property type="match status" value="1"/>
</dbReference>
<accession>A0A845E0X4</accession>
<dbReference type="EMBL" id="WMEZ01000002">
    <property type="protein sequence ID" value="MYL49294.1"/>
    <property type="molecule type" value="Genomic_DNA"/>
</dbReference>
<evidence type="ECO:0000256" key="1">
    <source>
        <dbReference type="ARBA" id="ARBA00022729"/>
    </source>
</evidence>
<dbReference type="SUPFAM" id="SSF49373">
    <property type="entry name" value="Invasin/intimin cell-adhesion fragments"/>
    <property type="match status" value="1"/>
</dbReference>
<sequence>MKRINVYRMFVILVMALSVVATINPVKINAQVFTDVPEGTVYYEPIHALAEKQIVSGYEGGEFKIRNQITRAEASVMLANLLNLDKENAPPAPFEDVQQGVWYSGAINALYHSNIVVGVGENKFGTKDNITRAALARMIVQGYGLELEDEKEMPFTDVVDGAWYMEDLKTLYSHGLISGTTTTTFSPNAKMRRGDFALLSYNTEVAQGTLFLEVQNIEVLSENQLAVNFTDNETVTIDLDEELVDGENNVSFEYKGKVFEDILVQYEVPDTEPPVITIDGFKEYFIQKGLSFNQPIVSATDDVDGEVTVDMQITRDGEPVGQVDTDMVGKYTLTYTAEDQAGNKAEKAEVSVEIAESVLDVEVVDEETLSLTLPGGNTKEMNLEEVLTHGENVLSYTTERESYQFTVVYDALTPTIEAAEKAINELPDPVAQEDAALVEEARSLVNQALAIDESAAIQGLNKLKAAEYLLSYYRNGSVSVNHTSYSMKKGKEIQLEASLSHEVPYDDYTWSSSDSSVATVTDGGLVTAVGEGSATITVETQDGKKATSRVSVWIKPSLQFNSYGSVTVNNVIQRVSTSFYNLTRTDVTVEKIEIFEDNSRRSSYTEAELKNSGIDPVISYGEQFGISISFKYGGLWTTSDNKVVYQINDGEETFEYVSTIR</sequence>
<dbReference type="InterPro" id="IPR001119">
    <property type="entry name" value="SLH_dom"/>
</dbReference>
<feature type="domain" description="SLH" evidence="2">
    <location>
        <begin position="93"/>
        <end position="153"/>
    </location>
</feature>